<keyword evidence="2" id="KW-1185">Reference proteome</keyword>
<dbReference type="SUPFAM" id="SSF56219">
    <property type="entry name" value="DNase I-like"/>
    <property type="match status" value="1"/>
</dbReference>
<evidence type="ECO:0008006" key="3">
    <source>
        <dbReference type="Google" id="ProtNLM"/>
    </source>
</evidence>
<dbReference type="RefSeq" id="WP_311630229.1">
    <property type="nucleotide sequence ID" value="NZ_JAVREN010000010.1"/>
</dbReference>
<comment type="caution">
    <text evidence="1">The sequence shown here is derived from an EMBL/GenBank/DDBJ whole genome shotgun (WGS) entry which is preliminary data.</text>
</comment>
<accession>A0ABU2L758</accession>
<dbReference type="Proteomes" id="UP001183388">
    <property type="component" value="Unassembled WGS sequence"/>
</dbReference>
<proteinExistence type="predicted"/>
<evidence type="ECO:0000313" key="2">
    <source>
        <dbReference type="Proteomes" id="UP001183388"/>
    </source>
</evidence>
<dbReference type="Gene3D" id="3.60.10.10">
    <property type="entry name" value="Endonuclease/exonuclease/phosphatase"/>
    <property type="match status" value="1"/>
</dbReference>
<evidence type="ECO:0000313" key="1">
    <source>
        <dbReference type="EMBL" id="MDT0307286.1"/>
    </source>
</evidence>
<organism evidence="1 2">
    <name type="scientific">Streptomyces boetiae</name>
    <dbReference type="NCBI Taxonomy" id="3075541"/>
    <lineage>
        <taxon>Bacteria</taxon>
        <taxon>Bacillati</taxon>
        <taxon>Actinomycetota</taxon>
        <taxon>Actinomycetes</taxon>
        <taxon>Kitasatosporales</taxon>
        <taxon>Streptomycetaceae</taxon>
        <taxon>Streptomyces</taxon>
    </lineage>
</organism>
<sequence>MPGQRFIRIVTSNFELNGGGDMGKWERMHALLKSLNPQMLMRQELVGCSRNTRAGSRLWEASCRALGMAGWLAHGKEATALYADPTVVEGLEQWPDTGPDWWLDPAVVTLRLTGTKIPIIAASAHLRYDSPAKREAEADWLTRLNDQHSTRVEGQEGTPTALPAAVAMDSNSYPEEGTPGDLPLPQPAQIPNAPHRAHRFRKRGGVWVPDTVPDEKLRLAELEDAARHLAEAKGMTEALAATMPASETHGPATRIDRVYLSCVLLPAVHQIEVIDVGDLSDHHTVVLTLDLGVLRDILNDLALFTLAA</sequence>
<reference evidence="2" key="1">
    <citation type="submission" date="2023-07" db="EMBL/GenBank/DDBJ databases">
        <title>30 novel species of actinomycetes from the DSMZ collection.</title>
        <authorList>
            <person name="Nouioui I."/>
        </authorList>
    </citation>
    <scope>NUCLEOTIDE SEQUENCE [LARGE SCALE GENOMIC DNA]</scope>
    <source>
        <strain evidence="2">DSM 44917</strain>
    </source>
</reference>
<dbReference type="EMBL" id="JAVREN010000010">
    <property type="protein sequence ID" value="MDT0307286.1"/>
    <property type="molecule type" value="Genomic_DNA"/>
</dbReference>
<name>A0ABU2L758_9ACTN</name>
<gene>
    <name evidence="1" type="ORF">RM780_09955</name>
</gene>
<protein>
    <recommendedName>
        <fullName evidence="3">Endonuclease/exonuclease/phosphatase domain-containing protein</fullName>
    </recommendedName>
</protein>
<dbReference type="InterPro" id="IPR036691">
    <property type="entry name" value="Endo/exonu/phosph_ase_sf"/>
</dbReference>